<name>A0A2B7YKK5_FUSNP</name>
<dbReference type="Proteomes" id="UP000222862">
    <property type="component" value="Unassembled WGS sequence"/>
</dbReference>
<protein>
    <submittedName>
        <fullName evidence="2">Uncharacterized protein</fullName>
    </submittedName>
</protein>
<evidence type="ECO:0000313" key="2">
    <source>
        <dbReference type="EMBL" id="PGH21730.1"/>
    </source>
</evidence>
<keyword evidence="1" id="KW-0812">Transmembrane</keyword>
<dbReference type="AlphaFoldDB" id="A0A2B7YKK5"/>
<gene>
    <name evidence="2" type="ORF">RN96_00420</name>
</gene>
<proteinExistence type="predicted"/>
<evidence type="ECO:0000313" key="3">
    <source>
        <dbReference type="Proteomes" id="UP000222862"/>
    </source>
</evidence>
<reference evidence="2 3" key="1">
    <citation type="submission" date="2017-06" db="EMBL/GenBank/DDBJ databases">
        <title>Genome sequencing of Fusobacterium nucleatum subsp. polymorphum KCOM 1232 (=ChDC F37).</title>
        <authorList>
            <person name="Kook J.-K."/>
            <person name="Park S.-N."/>
            <person name="Lim Y.K."/>
            <person name="Roh H."/>
        </authorList>
    </citation>
    <scope>NUCLEOTIDE SEQUENCE [LARGE SCALE GENOMIC DNA]</scope>
    <source>
        <strain evidence="3">KCOM 1232 ( ChDC F37)</strain>
    </source>
</reference>
<feature type="transmembrane region" description="Helical" evidence="1">
    <location>
        <begin position="48"/>
        <end position="72"/>
    </location>
</feature>
<evidence type="ECO:0000256" key="1">
    <source>
        <dbReference type="SAM" id="Phobius"/>
    </source>
</evidence>
<accession>A0A2B7YKK5</accession>
<keyword evidence="1" id="KW-1133">Transmembrane helix</keyword>
<organism evidence="2 3">
    <name type="scientific">Fusobacterium nucleatum subsp. polymorphum</name>
    <name type="common">Fusobacterium polymorphum</name>
    <dbReference type="NCBI Taxonomy" id="76857"/>
    <lineage>
        <taxon>Bacteria</taxon>
        <taxon>Fusobacteriati</taxon>
        <taxon>Fusobacteriota</taxon>
        <taxon>Fusobacteriia</taxon>
        <taxon>Fusobacteriales</taxon>
        <taxon>Fusobacteriaceae</taxon>
        <taxon>Fusobacterium</taxon>
    </lineage>
</organism>
<sequence length="75" mass="9092">MLNFINWFLIYVYSIMQLILFWDAIGTKIDTLNVIISTKKRVMNMMRFLELIFIMFTISNTFQGADSMFLYIQYR</sequence>
<dbReference type="EMBL" id="NJGI01000001">
    <property type="protein sequence ID" value="PGH21730.1"/>
    <property type="molecule type" value="Genomic_DNA"/>
</dbReference>
<keyword evidence="1" id="KW-0472">Membrane</keyword>
<feature type="transmembrane region" description="Helical" evidence="1">
    <location>
        <begin position="6"/>
        <end position="27"/>
    </location>
</feature>
<comment type="caution">
    <text evidence="2">The sequence shown here is derived from an EMBL/GenBank/DDBJ whole genome shotgun (WGS) entry which is preliminary data.</text>
</comment>